<organism evidence="6 7">
    <name type="scientific">Schistosoma japonicum</name>
    <name type="common">Blood fluke</name>
    <dbReference type="NCBI Taxonomy" id="6182"/>
    <lineage>
        <taxon>Eukaryota</taxon>
        <taxon>Metazoa</taxon>
        <taxon>Spiralia</taxon>
        <taxon>Lophotrochozoa</taxon>
        <taxon>Platyhelminthes</taxon>
        <taxon>Trematoda</taxon>
        <taxon>Digenea</taxon>
        <taxon>Strigeidida</taxon>
        <taxon>Schistosomatoidea</taxon>
        <taxon>Schistosomatidae</taxon>
        <taxon>Schistosoma</taxon>
    </lineage>
</organism>
<evidence type="ECO:0000256" key="5">
    <source>
        <dbReference type="SAM" id="Phobius"/>
    </source>
</evidence>
<protein>
    <submittedName>
        <fullName evidence="6">Tetraspanin-31-B isoform 2</fullName>
    </submittedName>
</protein>
<name>A0A4Z2DXK5_SCHJA</name>
<proteinExistence type="predicted"/>
<comment type="subcellular location">
    <subcellularLocation>
        <location evidence="1">Membrane</location>
        <topology evidence="1">Multi-pass membrane protein</topology>
    </subcellularLocation>
</comment>
<evidence type="ECO:0000256" key="4">
    <source>
        <dbReference type="ARBA" id="ARBA00023136"/>
    </source>
</evidence>
<evidence type="ECO:0000256" key="2">
    <source>
        <dbReference type="ARBA" id="ARBA00022692"/>
    </source>
</evidence>
<feature type="transmembrane region" description="Helical" evidence="5">
    <location>
        <begin position="74"/>
        <end position="99"/>
    </location>
</feature>
<gene>
    <name evidence="6" type="ORF">EWB00_010447</name>
</gene>
<dbReference type="GO" id="GO:0016020">
    <property type="term" value="C:membrane"/>
    <property type="evidence" value="ECO:0007669"/>
    <property type="project" value="UniProtKB-SubCell"/>
</dbReference>
<dbReference type="STRING" id="6182.A0A4Z2DXK5"/>
<evidence type="ECO:0000256" key="3">
    <source>
        <dbReference type="ARBA" id="ARBA00022989"/>
    </source>
</evidence>
<keyword evidence="2 5" id="KW-0812">Transmembrane</keyword>
<accession>A0A4Z2DXK5</accession>
<dbReference type="Proteomes" id="UP000311919">
    <property type="component" value="Unassembled WGS sequence"/>
</dbReference>
<evidence type="ECO:0000313" key="6">
    <source>
        <dbReference type="EMBL" id="TNN21281.1"/>
    </source>
</evidence>
<dbReference type="Pfam" id="PF00335">
    <property type="entry name" value="Tetraspanin"/>
    <property type="match status" value="1"/>
</dbReference>
<sequence>MVFSFRFSKYLLVALNLLYLVISFILVGVAAYARLSIYVTSVHIVGGIIACGVFLFVLAVVGLLGAVRHSQAILFFYIILLFSLFLVQFSVACACLSLSSDYQRVLVETAWNQSSNNSKLTVMTTLKCCGFRRTDLSPSDPMGCPPCKFAKLSCCDTSDGKLAKCCQGPDVVNDIPCPCTTTCWTVIQERLSTGVRVTGATSLFFSLIEVSSHLIIVVRLQLLCFYSAQHINRSISHLYSMVLMDWWETVQVFLRYLSSVLFYRILKFMCQVWDHNSVIFLNITYTFICLIQLHRISLQKISHNVKCIHSLTSSKS</sequence>
<dbReference type="InterPro" id="IPR018499">
    <property type="entry name" value="Tetraspanin/Peripherin"/>
</dbReference>
<feature type="transmembrane region" description="Helical" evidence="5">
    <location>
        <begin position="12"/>
        <end position="32"/>
    </location>
</feature>
<keyword evidence="4 5" id="KW-0472">Membrane</keyword>
<dbReference type="PRINTS" id="PR00259">
    <property type="entry name" value="TMFOUR"/>
</dbReference>
<dbReference type="AlphaFoldDB" id="A0A4Z2DXK5"/>
<evidence type="ECO:0000313" key="7">
    <source>
        <dbReference type="Proteomes" id="UP000311919"/>
    </source>
</evidence>
<keyword evidence="7" id="KW-1185">Reference proteome</keyword>
<comment type="caution">
    <text evidence="6">The sequence shown here is derived from an EMBL/GenBank/DDBJ whole genome shotgun (WGS) entry which is preliminary data.</text>
</comment>
<keyword evidence="3 5" id="KW-1133">Transmembrane helix</keyword>
<dbReference type="EMBL" id="SKCS01000008">
    <property type="protein sequence ID" value="TNN21281.1"/>
    <property type="molecule type" value="Genomic_DNA"/>
</dbReference>
<dbReference type="OrthoDB" id="5845060at2759"/>
<evidence type="ECO:0000256" key="1">
    <source>
        <dbReference type="ARBA" id="ARBA00004141"/>
    </source>
</evidence>
<reference evidence="6 7" key="1">
    <citation type="submission" date="2019-03" db="EMBL/GenBank/DDBJ databases">
        <title>An improved genome assembly of the fluke Schistosoma japonicum.</title>
        <authorList>
            <person name="Hu W."/>
            <person name="Luo F."/>
            <person name="Yin M."/>
            <person name="Mo X."/>
            <person name="Sun C."/>
            <person name="Wu Q."/>
            <person name="Zhu B."/>
            <person name="Xiang M."/>
            <person name="Wang J."/>
            <person name="Wang Y."/>
            <person name="Zhang T."/>
            <person name="Xu B."/>
            <person name="Zheng H."/>
            <person name="Feng Z."/>
        </authorList>
    </citation>
    <scope>NUCLEOTIDE SEQUENCE [LARGE SCALE GENOMIC DNA]</scope>
    <source>
        <strain evidence="6">HuSjv2</strain>
        <tissue evidence="6">Worms</tissue>
    </source>
</reference>
<feature type="transmembrane region" description="Helical" evidence="5">
    <location>
        <begin position="44"/>
        <end position="67"/>
    </location>
</feature>